<gene>
    <name evidence="2" type="ORF">BC751_1231</name>
</gene>
<name>A0A4Q7P6Q4_9BACT</name>
<comment type="caution">
    <text evidence="2">The sequence shown here is derived from an EMBL/GenBank/DDBJ whole genome shotgun (WGS) entry which is preliminary data.</text>
</comment>
<dbReference type="RefSeq" id="WP_207226846.1">
    <property type="nucleotide sequence ID" value="NZ_SGXG01000001.1"/>
</dbReference>
<feature type="signal peptide" evidence="1">
    <location>
        <begin position="1"/>
        <end position="23"/>
    </location>
</feature>
<organism evidence="2 3">
    <name type="scientific">Cecembia calidifontis</name>
    <dbReference type="NCBI Taxonomy" id="1187080"/>
    <lineage>
        <taxon>Bacteria</taxon>
        <taxon>Pseudomonadati</taxon>
        <taxon>Bacteroidota</taxon>
        <taxon>Cytophagia</taxon>
        <taxon>Cytophagales</taxon>
        <taxon>Cyclobacteriaceae</taxon>
        <taxon>Cecembia</taxon>
    </lineage>
</organism>
<reference evidence="2 3" key="1">
    <citation type="submission" date="2019-02" db="EMBL/GenBank/DDBJ databases">
        <title>Genomic Encyclopedia of Archaeal and Bacterial Type Strains, Phase II (KMG-II): from individual species to whole genera.</title>
        <authorList>
            <person name="Goeker M."/>
        </authorList>
    </citation>
    <scope>NUCLEOTIDE SEQUENCE [LARGE SCALE GENOMIC DNA]</scope>
    <source>
        <strain evidence="2 3">DSM 21411</strain>
    </source>
</reference>
<evidence type="ECO:0000313" key="2">
    <source>
        <dbReference type="EMBL" id="RZS95691.1"/>
    </source>
</evidence>
<accession>A0A4Q7P6Q4</accession>
<evidence type="ECO:0000256" key="1">
    <source>
        <dbReference type="SAM" id="SignalP"/>
    </source>
</evidence>
<evidence type="ECO:0008006" key="4">
    <source>
        <dbReference type="Google" id="ProtNLM"/>
    </source>
</evidence>
<evidence type="ECO:0000313" key="3">
    <source>
        <dbReference type="Proteomes" id="UP000292209"/>
    </source>
</evidence>
<proteinExistence type="predicted"/>
<keyword evidence="3" id="KW-1185">Reference proteome</keyword>
<dbReference type="EMBL" id="SGXG01000001">
    <property type="protein sequence ID" value="RZS95691.1"/>
    <property type="molecule type" value="Genomic_DNA"/>
</dbReference>
<dbReference type="Proteomes" id="UP000292209">
    <property type="component" value="Unassembled WGS sequence"/>
</dbReference>
<sequence>MFPCRINLLKLLLLFLIYNPTLSKQHNQEQLSVKSSSSSSIKTGGYISVVSNIFFLSDEEQSVFPMNTVGFPTGINFSLSERVAFSVEFVPTIDFSDGPKVKAFLFHPGVIYNLDKNHGIAGRIAFESNGQIGFTPVFGKTIHRFSNSNLSVSVPFPIRFGNDLPTNVSMGLQIGWGF</sequence>
<keyword evidence="1" id="KW-0732">Signal</keyword>
<protein>
    <recommendedName>
        <fullName evidence="4">Outer membrane protein with beta-barrel domain</fullName>
    </recommendedName>
</protein>
<feature type="chain" id="PRO_5020626241" description="Outer membrane protein with beta-barrel domain" evidence="1">
    <location>
        <begin position="24"/>
        <end position="178"/>
    </location>
</feature>
<dbReference type="AlphaFoldDB" id="A0A4Q7P6Q4"/>